<organism evidence="4 5">
    <name type="scientific">Gomphillus americanus</name>
    <dbReference type="NCBI Taxonomy" id="1940652"/>
    <lineage>
        <taxon>Eukaryota</taxon>
        <taxon>Fungi</taxon>
        <taxon>Dikarya</taxon>
        <taxon>Ascomycota</taxon>
        <taxon>Pezizomycotina</taxon>
        <taxon>Lecanoromycetes</taxon>
        <taxon>OSLEUM clade</taxon>
        <taxon>Ostropomycetidae</taxon>
        <taxon>Ostropales</taxon>
        <taxon>Graphidaceae</taxon>
        <taxon>Gomphilloideae</taxon>
        <taxon>Gomphillus</taxon>
    </lineage>
</organism>
<dbReference type="PROSITE" id="PS51719">
    <property type="entry name" value="G_SEPTIN"/>
    <property type="match status" value="1"/>
</dbReference>
<proteinExistence type="inferred from homology"/>
<dbReference type="Proteomes" id="UP000664169">
    <property type="component" value="Unassembled WGS sequence"/>
</dbReference>
<evidence type="ECO:0000256" key="1">
    <source>
        <dbReference type="RuleBase" id="RU004560"/>
    </source>
</evidence>
<feature type="region of interest" description="Disordered" evidence="2">
    <location>
        <begin position="105"/>
        <end position="162"/>
    </location>
</feature>
<dbReference type="PANTHER" id="PTHR18884">
    <property type="entry name" value="SEPTIN"/>
    <property type="match status" value="1"/>
</dbReference>
<accession>A0A8H3IN86</accession>
<feature type="region of interest" description="Disordered" evidence="2">
    <location>
        <begin position="391"/>
        <end position="464"/>
    </location>
</feature>
<evidence type="ECO:0000313" key="4">
    <source>
        <dbReference type="EMBL" id="CAF9925298.1"/>
    </source>
</evidence>
<dbReference type="SUPFAM" id="SSF52540">
    <property type="entry name" value="P-loop containing nucleoside triphosphate hydrolases"/>
    <property type="match status" value="1"/>
</dbReference>
<sequence length="683" mass="76013">MSNSLNPSRPRTPGASPIPPPSAGEQPPLPDQQQENETKLLQRKSSFSFLRRGKSVEKMNGMKRTVSNGKLQKKSRQGARESITIPSQPPKIPDFAIQTGLQDFEDTNSSSTQSPYNIPVPKVPAGIQQPDSRTESMTYPGRQSYAASTSSTLNNPRRVRRRKDPTPFNILIVGARNSGKSSFGEFLRASLALPPRKQRQSHYHHDSVAVTPAQHNSHFQSEYLETEIAGERIGLTVWDSEGLEKNFLDLQLREIVAFIESKFNETLTEESKVNRTPGTKDPHIHCVVLLLDPSNLNKTIGESWKRQEAAINGDLASGKSFLADMSPEAIDTLDENMDLQILRALQGKTTVVPIISKADTVTTERMSFLKRSVFQQLRASKLDPFEVLGMEEEEQDTNSDSDLDETSVRNKHKSLDELDEDRYRARLHDGTKSQFDSESSSSSSVVHHSTEAASAKQFSSSTPPLPLSVLTPDPIIPHDPIAGIVSRDFPWGSADPYDAAHCDFIRFKEAIFQEWFVELREASRELWYEGWRTSRLNNPRTKSAASTVPHREAVVPTLSLESKRYLAVTTPSVNGQPSSRNVSGSHVTSPSPQTSQQFRMSPSPSNFSTSQQRSTAQSPRPPSSQEPRSFSRQSHRASPQPPTGFQSQQAAQQQAHQLFQHSNPQQDPAYTSTTEQQEVGLAR</sequence>
<comment type="similarity">
    <text evidence="1">Belongs to the TRAFAC class TrmE-Era-EngA-EngB-Septin-like GTPase superfamily. Septin GTPase family.</text>
</comment>
<dbReference type="InterPro" id="IPR030379">
    <property type="entry name" value="G_SEPTIN_dom"/>
</dbReference>
<dbReference type="InterPro" id="IPR027417">
    <property type="entry name" value="P-loop_NTPase"/>
</dbReference>
<protein>
    <recommendedName>
        <fullName evidence="3">Septin-type G domain-containing protein</fullName>
    </recommendedName>
</protein>
<feature type="region of interest" description="Disordered" evidence="2">
    <location>
        <begin position="1"/>
        <end position="92"/>
    </location>
</feature>
<feature type="compositionally biased region" description="Polar residues" evidence="2">
    <location>
        <begin position="663"/>
        <end position="677"/>
    </location>
</feature>
<feature type="compositionally biased region" description="Polar residues" evidence="2">
    <location>
        <begin position="145"/>
        <end position="155"/>
    </location>
</feature>
<dbReference type="Gene3D" id="3.40.50.300">
    <property type="entry name" value="P-loop containing nucleotide triphosphate hydrolases"/>
    <property type="match status" value="1"/>
</dbReference>
<evidence type="ECO:0000259" key="3">
    <source>
        <dbReference type="PROSITE" id="PS51719"/>
    </source>
</evidence>
<feature type="compositionally biased region" description="Low complexity" evidence="2">
    <location>
        <begin position="645"/>
        <end position="662"/>
    </location>
</feature>
<keyword evidence="5" id="KW-1185">Reference proteome</keyword>
<dbReference type="GO" id="GO:0005525">
    <property type="term" value="F:GTP binding"/>
    <property type="evidence" value="ECO:0007669"/>
    <property type="project" value="UniProtKB-KW"/>
</dbReference>
<feature type="compositionally biased region" description="Low complexity" evidence="2">
    <location>
        <begin position="437"/>
        <end position="464"/>
    </location>
</feature>
<feature type="region of interest" description="Disordered" evidence="2">
    <location>
        <begin position="570"/>
        <end position="683"/>
    </location>
</feature>
<reference evidence="4" key="1">
    <citation type="submission" date="2021-03" db="EMBL/GenBank/DDBJ databases">
        <authorList>
            <person name="Tagirdzhanova G."/>
        </authorList>
    </citation>
    <scope>NUCLEOTIDE SEQUENCE</scope>
</reference>
<name>A0A8H3IN86_9LECA</name>
<feature type="compositionally biased region" description="Basic and acidic residues" evidence="2">
    <location>
        <begin position="413"/>
        <end position="431"/>
    </location>
</feature>
<feature type="compositionally biased region" description="Polar residues" evidence="2">
    <location>
        <begin position="107"/>
        <end position="116"/>
    </location>
</feature>
<gene>
    <name evidence="4" type="ORF">GOMPHAMPRED_003852</name>
</gene>
<dbReference type="Pfam" id="PF00735">
    <property type="entry name" value="Septin"/>
    <property type="match status" value="3"/>
</dbReference>
<comment type="caution">
    <text evidence="4">The sequence shown here is derived from an EMBL/GenBank/DDBJ whole genome shotgun (WGS) entry which is preliminary data.</text>
</comment>
<feature type="compositionally biased region" description="Pro residues" evidence="2">
    <location>
        <begin position="16"/>
        <end position="30"/>
    </location>
</feature>
<dbReference type="EMBL" id="CAJPDQ010000023">
    <property type="protein sequence ID" value="CAF9925298.1"/>
    <property type="molecule type" value="Genomic_DNA"/>
</dbReference>
<feature type="compositionally biased region" description="Polar residues" evidence="2">
    <location>
        <begin position="570"/>
        <end position="616"/>
    </location>
</feature>
<feature type="domain" description="Septin-type G" evidence="3">
    <location>
        <begin position="164"/>
        <end position="538"/>
    </location>
</feature>
<evidence type="ECO:0000313" key="5">
    <source>
        <dbReference type="Proteomes" id="UP000664169"/>
    </source>
</evidence>
<dbReference type="AlphaFoldDB" id="A0A8H3IN86"/>
<evidence type="ECO:0000256" key="2">
    <source>
        <dbReference type="SAM" id="MobiDB-lite"/>
    </source>
</evidence>
<keyword evidence="1" id="KW-0547">Nucleotide-binding</keyword>
<keyword evidence="1" id="KW-0342">GTP-binding</keyword>
<feature type="compositionally biased region" description="Acidic residues" evidence="2">
    <location>
        <begin position="391"/>
        <end position="405"/>
    </location>
</feature>
<dbReference type="OrthoDB" id="5337438at2759"/>